<dbReference type="GO" id="GO:0140326">
    <property type="term" value="F:ATPase-coupled intramembrane lipid transporter activity"/>
    <property type="evidence" value="ECO:0007669"/>
    <property type="project" value="TreeGrafter"/>
</dbReference>
<keyword evidence="6 8" id="KW-0472">Membrane</keyword>
<feature type="region of interest" description="Disordered" evidence="7">
    <location>
        <begin position="1716"/>
        <end position="1773"/>
    </location>
</feature>
<evidence type="ECO:0000313" key="12">
    <source>
        <dbReference type="Proteomes" id="UP001497525"/>
    </source>
</evidence>
<dbReference type="GO" id="GO:0046872">
    <property type="term" value="F:metal ion binding"/>
    <property type="evidence" value="ECO:0007669"/>
    <property type="project" value="UniProtKB-KW"/>
</dbReference>
<feature type="compositionally biased region" description="Low complexity" evidence="7">
    <location>
        <begin position="1074"/>
        <end position="1085"/>
    </location>
</feature>
<evidence type="ECO:0000256" key="8">
    <source>
        <dbReference type="SAM" id="Phobius"/>
    </source>
</evidence>
<dbReference type="InterPro" id="IPR023299">
    <property type="entry name" value="ATPase_P-typ_cyto_dom_N"/>
</dbReference>
<proteinExistence type="predicted"/>
<evidence type="ECO:0000256" key="7">
    <source>
        <dbReference type="SAM" id="MobiDB-lite"/>
    </source>
</evidence>
<feature type="region of interest" description="Disordered" evidence="7">
    <location>
        <begin position="1069"/>
        <end position="1127"/>
    </location>
</feature>
<feature type="region of interest" description="Disordered" evidence="7">
    <location>
        <begin position="1589"/>
        <end position="1620"/>
    </location>
</feature>
<feature type="transmembrane region" description="Helical" evidence="8">
    <location>
        <begin position="1347"/>
        <end position="1368"/>
    </location>
</feature>
<evidence type="ECO:0000256" key="5">
    <source>
        <dbReference type="ARBA" id="ARBA00022989"/>
    </source>
</evidence>
<dbReference type="PROSITE" id="PS00154">
    <property type="entry name" value="ATPASE_E1_E2"/>
    <property type="match status" value="1"/>
</dbReference>
<dbReference type="SUPFAM" id="SSF81665">
    <property type="entry name" value="Calcium ATPase, transmembrane domain M"/>
    <property type="match status" value="1"/>
</dbReference>
<feature type="compositionally biased region" description="Basic residues" evidence="7">
    <location>
        <begin position="1086"/>
        <end position="1101"/>
    </location>
</feature>
<dbReference type="SUPFAM" id="SSF56784">
    <property type="entry name" value="HAD-like"/>
    <property type="match status" value="2"/>
</dbReference>
<evidence type="ECO:0000256" key="4">
    <source>
        <dbReference type="ARBA" id="ARBA00022842"/>
    </source>
</evidence>
<dbReference type="Gene3D" id="3.40.50.1000">
    <property type="entry name" value="HAD superfamily/HAD-like"/>
    <property type="match status" value="2"/>
</dbReference>
<dbReference type="NCBIfam" id="TIGR01494">
    <property type="entry name" value="ATPase_P-type"/>
    <property type="match status" value="1"/>
</dbReference>
<dbReference type="InterPro" id="IPR018303">
    <property type="entry name" value="ATPase_P-typ_P_site"/>
</dbReference>
<feature type="compositionally biased region" description="Low complexity" evidence="7">
    <location>
        <begin position="1592"/>
        <end position="1604"/>
    </location>
</feature>
<evidence type="ECO:0000259" key="10">
    <source>
        <dbReference type="Pfam" id="PF16212"/>
    </source>
</evidence>
<keyword evidence="5 8" id="KW-1133">Transmembrane helix</keyword>
<evidence type="ECO:0000256" key="2">
    <source>
        <dbReference type="ARBA" id="ARBA00022692"/>
    </source>
</evidence>
<dbReference type="InterPro" id="IPR023298">
    <property type="entry name" value="ATPase_P-typ_TM_dom_sf"/>
</dbReference>
<evidence type="ECO:0000256" key="3">
    <source>
        <dbReference type="ARBA" id="ARBA00022723"/>
    </source>
</evidence>
<dbReference type="Pfam" id="PF13246">
    <property type="entry name" value="Cation_ATPase"/>
    <property type="match status" value="1"/>
</dbReference>
<name>A0AAV2T5R5_CALDB</name>
<keyword evidence="2 8" id="KW-0812">Transmembrane</keyword>
<evidence type="ECO:0008006" key="13">
    <source>
        <dbReference type="Google" id="ProtNLM"/>
    </source>
</evidence>
<feature type="compositionally biased region" description="Basic residues" evidence="7">
    <location>
        <begin position="1115"/>
        <end position="1124"/>
    </location>
</feature>
<dbReference type="GO" id="GO:0005886">
    <property type="term" value="C:plasma membrane"/>
    <property type="evidence" value="ECO:0007669"/>
    <property type="project" value="TreeGrafter"/>
</dbReference>
<feature type="region of interest" description="Disordered" evidence="7">
    <location>
        <begin position="538"/>
        <end position="561"/>
    </location>
</feature>
<dbReference type="InterPro" id="IPR032630">
    <property type="entry name" value="P_typ_ATPase_c"/>
</dbReference>
<dbReference type="InterPro" id="IPR008250">
    <property type="entry name" value="ATPase_P-typ_transduc_dom_A_sf"/>
</dbReference>
<dbReference type="InterPro" id="IPR036412">
    <property type="entry name" value="HAD-like_sf"/>
</dbReference>
<evidence type="ECO:0000256" key="1">
    <source>
        <dbReference type="ARBA" id="ARBA00004141"/>
    </source>
</evidence>
<dbReference type="EMBL" id="CAXLJL010000125">
    <property type="protein sequence ID" value="CAL5132500.1"/>
    <property type="molecule type" value="Genomic_DNA"/>
</dbReference>
<comment type="caution">
    <text evidence="11">The sequence shown here is derived from an EMBL/GenBank/DDBJ whole genome shotgun (WGS) entry which is preliminary data.</text>
</comment>
<feature type="domain" description="P-type ATPase N-terminal" evidence="9">
    <location>
        <begin position="33"/>
        <end position="87"/>
    </location>
</feature>
<feature type="transmembrane region" description="Helical" evidence="8">
    <location>
        <begin position="283"/>
        <end position="309"/>
    </location>
</feature>
<dbReference type="SUPFAM" id="SSF81653">
    <property type="entry name" value="Calcium ATPase, transduction domain A"/>
    <property type="match status" value="1"/>
</dbReference>
<dbReference type="Gene3D" id="1.20.1110.10">
    <property type="entry name" value="Calcium-transporting ATPase, transmembrane domain"/>
    <property type="match status" value="1"/>
</dbReference>
<dbReference type="FunFam" id="2.70.150.10:FF:000054">
    <property type="entry name" value="Phospholipid-transporting ATPase"/>
    <property type="match status" value="1"/>
</dbReference>
<dbReference type="Pfam" id="PF16212">
    <property type="entry name" value="PhoLip_ATPase_C"/>
    <property type="match status" value="1"/>
</dbReference>
<dbReference type="Gene3D" id="2.70.150.10">
    <property type="entry name" value="Calcium-transporting ATPase, cytoplasmic transduction domain A"/>
    <property type="match status" value="1"/>
</dbReference>
<dbReference type="Gene3D" id="3.40.1110.10">
    <property type="entry name" value="Calcium-transporting ATPase, cytoplasmic domain N"/>
    <property type="match status" value="2"/>
</dbReference>
<dbReference type="FunFam" id="3.40.50.1000:FF:000130">
    <property type="entry name" value="Phospholipid-transporting ATPase"/>
    <property type="match status" value="1"/>
</dbReference>
<feature type="transmembrane region" description="Helical" evidence="8">
    <location>
        <begin position="1407"/>
        <end position="1429"/>
    </location>
</feature>
<dbReference type="Proteomes" id="UP001497525">
    <property type="component" value="Unassembled WGS sequence"/>
</dbReference>
<comment type="subcellular location">
    <subcellularLocation>
        <location evidence="1">Membrane</location>
        <topology evidence="1">Multi-pass membrane protein</topology>
    </subcellularLocation>
</comment>
<keyword evidence="3" id="KW-0479">Metal-binding</keyword>
<feature type="transmembrane region" description="Helical" evidence="8">
    <location>
        <begin position="1449"/>
        <end position="1469"/>
    </location>
</feature>
<feature type="compositionally biased region" description="Polar residues" evidence="7">
    <location>
        <begin position="1757"/>
        <end position="1773"/>
    </location>
</feature>
<dbReference type="PANTHER" id="PTHR24092:SF218">
    <property type="entry name" value="PHOSPHOLIPID-TRANSPORTING ATPASE"/>
    <property type="match status" value="1"/>
</dbReference>
<dbReference type="PANTHER" id="PTHR24092">
    <property type="entry name" value="PROBABLE PHOSPHOLIPID-TRANSPORTING ATPASE"/>
    <property type="match status" value="1"/>
</dbReference>
<reference evidence="11" key="1">
    <citation type="submission" date="2024-06" db="EMBL/GenBank/DDBJ databases">
        <authorList>
            <person name="Liu X."/>
            <person name="Lenzi L."/>
            <person name="Haldenby T S."/>
            <person name="Uol C."/>
        </authorList>
    </citation>
    <scope>NUCLEOTIDE SEQUENCE</scope>
</reference>
<evidence type="ECO:0000256" key="6">
    <source>
        <dbReference type="ARBA" id="ARBA00023136"/>
    </source>
</evidence>
<feature type="domain" description="P-type ATPase C-terminal" evidence="10">
    <location>
        <begin position="1233"/>
        <end position="1478"/>
    </location>
</feature>
<accession>A0AAV2T5R5</accession>
<dbReference type="GO" id="GO:0005524">
    <property type="term" value="F:ATP binding"/>
    <property type="evidence" value="ECO:0007669"/>
    <property type="project" value="InterPro"/>
</dbReference>
<dbReference type="InterPro" id="IPR023214">
    <property type="entry name" value="HAD_sf"/>
</dbReference>
<feature type="compositionally biased region" description="Basic residues" evidence="7">
    <location>
        <begin position="538"/>
        <end position="550"/>
    </location>
</feature>
<evidence type="ECO:0000259" key="9">
    <source>
        <dbReference type="Pfam" id="PF16209"/>
    </source>
</evidence>
<dbReference type="InterPro" id="IPR032631">
    <property type="entry name" value="P-type_ATPase_N"/>
</dbReference>
<dbReference type="SUPFAM" id="SSF81660">
    <property type="entry name" value="Metal cation-transporting ATPase, ATP-binding domain N"/>
    <property type="match status" value="1"/>
</dbReference>
<dbReference type="GO" id="GO:0045332">
    <property type="term" value="P:phospholipid translocation"/>
    <property type="evidence" value="ECO:0007669"/>
    <property type="project" value="TreeGrafter"/>
</dbReference>
<gene>
    <name evidence="11" type="ORF">CDAUBV1_LOCUS5352</name>
</gene>
<feature type="transmembrane region" description="Helical" evidence="8">
    <location>
        <begin position="1374"/>
        <end position="1395"/>
    </location>
</feature>
<keyword evidence="4" id="KW-0460">Magnesium</keyword>
<protein>
    <recommendedName>
        <fullName evidence="13">P-type phospholipid transporter</fullName>
    </recommendedName>
</protein>
<dbReference type="Pfam" id="PF16209">
    <property type="entry name" value="PhoLip_ATPase_N"/>
    <property type="match status" value="1"/>
</dbReference>
<dbReference type="InterPro" id="IPR001757">
    <property type="entry name" value="P_typ_ATPase"/>
</dbReference>
<evidence type="ECO:0000313" key="11">
    <source>
        <dbReference type="EMBL" id="CAL5132500.1"/>
    </source>
</evidence>
<dbReference type="GO" id="GO:0016887">
    <property type="term" value="F:ATP hydrolysis activity"/>
    <property type="evidence" value="ECO:0007669"/>
    <property type="project" value="InterPro"/>
</dbReference>
<sequence>MGNCFRRTAEQQSSRIIYPSTVWLKNEDGYYLNPNNQYAGNKIRTTKYRIWNFLFLNLWEQFHRFANVYFLCIVILNFMPEIDAFAKEVAPIPVVLTLAIVAIKDAYEDFRRHLSDKKVNRKICEVYCIDTGCYGNRQWQTIVPGDFVRLHTNEVIPADVLLLHSSNVAGICHIETANLDGESNLKQREVVERRLTKEAFSPSAFTSPVEVEAPNAELYKFTGRINRNDGLVAIRKNNVILRGCVLRNTDYIEGLVIYAGRETKAALNNTGPRFKRSQLERQINMDVIWCVLILAVICLTGAIGCGIWQQNFPGDDVLFVALDRNTTTSTPVFQGFLNFWRFIIIFQSMIPLPLYVSIEFIKMHQVWHMNHDLKLYDPAVDKRIEVRAFNILEDLGQIEYVFCDKTGTLTENKMVFKQASIGGVKYAVDAVSDKRISDSTKLSLVDSSEPSEASFSPSPSDMNSLKRVIDKMSLISPNGRTQSSQEYLDDSNNQAPVEYIENFVLALAICNTAVVSATKNAPSMFQVPERRKGFRIISSKKPKQHHHRKSKADERSAPGRRLLFGRKRRHPKTETTQELVVAGAQNECTEPREAELSLEIPSPSLDASINEAEEPHPMEFGGRCRSSLSVPRILVEEETSSREEEFLDRKPQALSGRSLPPVVHGLELELPTPRGLFLPGDLSVRTAPPTTAIQPTSSYQNLGEVMSDENPDVGSCPSRIVQTTMQHQSSEVETIAHELHRSNLSNILTVVAHDGRSYELPVCEGFEVGPRDSTTCPLSDSTLYNSYESESPDELTLVRVACQQGCKLLQRGVDFVLLWLPADGLVCVKVLRILPFDSVRKRMSILVRHPCTNEAILYTKGADSSIFCRVTCSNDQEADLLDTIRRHVDEFSRAGLRTLVVTKKVISEEELKSWSDEMDIVESNPNEQGEELQALMDRMEQNLTLLGATGIEDRLQEGVPSTIQHLREAGIRVWVLTGDKQETAVNVAHAASLLTDNQRLICINASSKLKTGSLISTHLHAVIFGEPLPSPDEIDEIVSDGIEEYSSTDSYEFRPREVEISGNYRENPRKHVVISSPPSSISNRRNTPRIRFRQSGRKLKRSVSENRANRYAGHQNRRRRRRPRDNHLQREIICQRLQHNSLPPDLALVIDGETLEFALDDENKENFLRLARFCSSVICCRSTPSQKAAVVKLVKDGLNARTLAIGDGANDVHMIQVANVGVGIGGKEGMQAVMASDFGITQFRFLERLLIVHGHSCYDKLAHTALYLFYKDTVYILLLFWFQLFNGFSGSNAIDQISQVLFSITFTGLPPFVMGVWDNPIDFDTLQANPILYRTGIEGKAYRPWMFWVNILDAVWQSLFIFFIPYLYYADSTITMWHFGILEMNILILCALIHSGLETRSFVSVHWVGWCVSYFITWLAFTMIYHAATVVGIQPEGPCSVIFNSINNAPFWLLTLVTVVIALLPRLVFIGLKNTVAPSLDTIAGILSKKYGRGRRLPLEPFIFGAEISSIHLGASLLSRLRPSPLVSASQNLEVTGATDLTDGTPTSGGGVGEFRGGDTSANFLSRVGQLLTVTGGLIRRRSDTVGIRPVSGHISPSSSSGTRPSRHTVVDSRRHRHRSQTVRYRSSSHVRQPVRNVNNFDDQSGLPSAPVLWPAVDPNIRTQSLTSHWRRLRVRPSLSTSVYTPPVFTQSVASIGQSPPIACAPDGFQYPPNWLIGQSSSAPNPRPVYLLGQSNLSPDDPPPPYRAREDLDSDGNRCQTDATSSSAKRNRS</sequence>
<organism evidence="11 12">
    <name type="scientific">Calicophoron daubneyi</name>
    <name type="common">Rumen fluke</name>
    <name type="synonym">Paramphistomum daubneyi</name>
    <dbReference type="NCBI Taxonomy" id="300641"/>
    <lineage>
        <taxon>Eukaryota</taxon>
        <taxon>Metazoa</taxon>
        <taxon>Spiralia</taxon>
        <taxon>Lophotrochozoa</taxon>
        <taxon>Platyhelminthes</taxon>
        <taxon>Trematoda</taxon>
        <taxon>Digenea</taxon>
        <taxon>Plagiorchiida</taxon>
        <taxon>Pronocephalata</taxon>
        <taxon>Paramphistomoidea</taxon>
        <taxon>Paramphistomidae</taxon>
        <taxon>Calicophoron</taxon>
    </lineage>
</organism>